<name>A0A559KCD1_9BACL</name>
<dbReference type="Proteomes" id="UP000317036">
    <property type="component" value="Unassembled WGS sequence"/>
</dbReference>
<reference evidence="2 3" key="1">
    <citation type="submission" date="2019-07" db="EMBL/GenBank/DDBJ databases">
        <authorList>
            <person name="Kim J."/>
        </authorList>
    </citation>
    <scope>NUCLEOTIDE SEQUENCE [LARGE SCALE GENOMIC DNA]</scope>
    <source>
        <strain evidence="2 3">JC52</strain>
    </source>
</reference>
<dbReference type="OrthoDB" id="2572390at2"/>
<dbReference type="AlphaFoldDB" id="A0A559KCD1"/>
<evidence type="ECO:0000313" key="3">
    <source>
        <dbReference type="Proteomes" id="UP000317036"/>
    </source>
</evidence>
<protein>
    <submittedName>
        <fullName evidence="2">DUF4915 domain-containing protein</fullName>
    </submittedName>
</protein>
<organism evidence="2 3">
    <name type="scientific">Paenibacillus cremeus</name>
    <dbReference type="NCBI Taxonomy" id="2163881"/>
    <lineage>
        <taxon>Bacteria</taxon>
        <taxon>Bacillati</taxon>
        <taxon>Bacillota</taxon>
        <taxon>Bacilli</taxon>
        <taxon>Bacillales</taxon>
        <taxon>Paenibacillaceae</taxon>
        <taxon>Paenibacillus</taxon>
    </lineage>
</organism>
<dbReference type="InterPro" id="IPR017481">
    <property type="entry name" value="CHP03032"/>
</dbReference>
<sequence>MFIISFIFTIKEMRLLYLNDYFFRDSLSHLTSKILISCNKDPHSGRGGLYVVDFNLKNIRKVLAADCRGIAEFNDGFFVATNSHGILKLDKDCNLINSYEMPSDLDLHGMRYDESTSLLYIVETKRNAIGIYETTPFNRVDEIKISPSDDDQNHLNDIWLEGNRLYVSMFSLKGGFKQREGEQDGVIAEIDLTKKTIVNVLYERLQYPHTVFKINDDFYYCDSLKLNLKKGDCILAQFNGFTRGCAFDGRYFYIGQSEMRHLSKILETQSNVSIDCGIHIFDSSVRTNQFIPFPEKQIYEIVILEKKVEDQVSSIDFSEAVTTKYLVLDSWHDLEGRHRWMSSRKSYIYLNKKEPVQSVKVDAFSAFPGPYNVIFYINGLKVGSHTFTNGEGDILEFPIQQISGKIEVAIEVEQLWSPSEYLDSDDTRSLGLAVRKVSLI</sequence>
<keyword evidence="3" id="KW-1185">Reference proteome</keyword>
<dbReference type="EMBL" id="VNJI01000012">
    <property type="protein sequence ID" value="TVY09775.1"/>
    <property type="molecule type" value="Genomic_DNA"/>
</dbReference>
<evidence type="ECO:0000313" key="2">
    <source>
        <dbReference type="EMBL" id="TVY09775.1"/>
    </source>
</evidence>
<dbReference type="SUPFAM" id="SSF63829">
    <property type="entry name" value="Calcium-dependent phosphotriesterase"/>
    <property type="match status" value="1"/>
</dbReference>
<gene>
    <name evidence="2" type="ORF">FPZ49_12170</name>
</gene>
<evidence type="ECO:0000259" key="1">
    <source>
        <dbReference type="Pfam" id="PF16261"/>
    </source>
</evidence>
<proteinExistence type="predicted"/>
<accession>A0A559KCD1</accession>
<feature type="domain" description="Conserved hypothetical protein CHP03032" evidence="1">
    <location>
        <begin position="93"/>
        <end position="306"/>
    </location>
</feature>
<comment type="caution">
    <text evidence="2">The sequence shown here is derived from an EMBL/GenBank/DDBJ whole genome shotgun (WGS) entry which is preliminary data.</text>
</comment>
<dbReference type="Pfam" id="PF16261">
    <property type="entry name" value="DUF4915"/>
    <property type="match status" value="1"/>
</dbReference>